<evidence type="ECO:0000259" key="3">
    <source>
        <dbReference type="PROSITE" id="PS50089"/>
    </source>
</evidence>
<dbReference type="Proteomes" id="UP000001568">
    <property type="component" value="Chromosome 12"/>
</dbReference>
<dbReference type="InterPro" id="IPR051438">
    <property type="entry name" value="RNF_E3_ubiq-protein_ligase"/>
</dbReference>
<sequence length="314" mass="34425">MFSPDARRSFVERVDERFLCPCCRFVFTGPTRFPCGNAHAFCLACAETWFDSSGARGVARADVPCPMCRCTARGSGRSVERDDALEAALRETRAACDCGASVVLSEASRHYETCEITRAITAPRSGARTPSTSRRRVARDGGRGNDGAASSDADVEIDADEIEADETDVDEMYSGFLCTLCAAAFLRESGDLDDDAQSEAHNGTSMREAIERARLADDLPDACYLDSMTAFADHVLADHDEPDAHSPDVCPICVSLPHGDPDRVVADLYEHLRRRHGFDWTLYAPDPRADEYEILARVMRDSLRDAAPRVNADD</sequence>
<keyword evidence="1" id="KW-0479">Metal-binding</keyword>
<feature type="region of interest" description="Disordered" evidence="2">
    <location>
        <begin position="122"/>
        <end position="154"/>
    </location>
</feature>
<dbReference type="GO" id="GO:0006511">
    <property type="term" value="P:ubiquitin-dependent protein catabolic process"/>
    <property type="evidence" value="ECO:0007669"/>
    <property type="project" value="TreeGrafter"/>
</dbReference>
<dbReference type="AlphaFoldDB" id="A4S5D3"/>
<dbReference type="eggNOG" id="ENOG502SW9C">
    <property type="taxonomic scope" value="Eukaryota"/>
</dbReference>
<dbReference type="OrthoDB" id="6270329at2759"/>
<dbReference type="SUPFAM" id="SSF57850">
    <property type="entry name" value="RING/U-box"/>
    <property type="match status" value="1"/>
</dbReference>
<dbReference type="PANTHER" id="PTHR46016">
    <property type="entry name" value="ZINC FINGER, RING/FYVE/PHD-TYPE"/>
    <property type="match status" value="1"/>
</dbReference>
<keyword evidence="5" id="KW-1185">Reference proteome</keyword>
<reference evidence="4 5" key="1">
    <citation type="journal article" date="2007" name="Proc. Natl. Acad. Sci. U.S.A.">
        <title>The tiny eukaryote Ostreococcus provides genomic insights into the paradox of plankton speciation.</title>
        <authorList>
            <person name="Palenik B."/>
            <person name="Grimwood J."/>
            <person name="Aerts A."/>
            <person name="Rouze P."/>
            <person name="Salamov A."/>
            <person name="Putnam N."/>
            <person name="Dupont C."/>
            <person name="Jorgensen R."/>
            <person name="Derelle E."/>
            <person name="Rombauts S."/>
            <person name="Zhou K."/>
            <person name="Otillar R."/>
            <person name="Merchant S.S."/>
            <person name="Podell S."/>
            <person name="Gaasterland T."/>
            <person name="Napoli C."/>
            <person name="Gendler K."/>
            <person name="Manuell A."/>
            <person name="Tai V."/>
            <person name="Vallon O."/>
            <person name="Piganeau G."/>
            <person name="Jancek S."/>
            <person name="Heijde M."/>
            <person name="Jabbari K."/>
            <person name="Bowler C."/>
            <person name="Lohr M."/>
            <person name="Robbens S."/>
            <person name="Werner G."/>
            <person name="Dubchak I."/>
            <person name="Pazour G.J."/>
            <person name="Ren Q."/>
            <person name="Paulsen I."/>
            <person name="Delwiche C."/>
            <person name="Schmutz J."/>
            <person name="Rokhsar D."/>
            <person name="Van de Peer Y."/>
            <person name="Moreau H."/>
            <person name="Grigoriev I.V."/>
        </authorList>
    </citation>
    <scope>NUCLEOTIDE SEQUENCE [LARGE SCALE GENOMIC DNA]</scope>
    <source>
        <strain evidence="4 5">CCE9901</strain>
    </source>
</reference>
<evidence type="ECO:0000313" key="4">
    <source>
        <dbReference type="EMBL" id="ABO99047.1"/>
    </source>
</evidence>
<dbReference type="GO" id="GO:0000209">
    <property type="term" value="P:protein polyubiquitination"/>
    <property type="evidence" value="ECO:0007669"/>
    <property type="project" value="TreeGrafter"/>
</dbReference>
<dbReference type="Gramene" id="ABO99047">
    <property type="protein sequence ID" value="ABO99047"/>
    <property type="gene ID" value="OSTLU_25301"/>
</dbReference>
<dbReference type="Gene3D" id="3.30.40.10">
    <property type="entry name" value="Zinc/RING finger domain, C3HC4 (zinc finger)"/>
    <property type="match status" value="1"/>
</dbReference>
<dbReference type="PANTHER" id="PTHR46016:SF1">
    <property type="entry name" value="RING-TYPE DOMAIN-CONTAINING PROTEIN"/>
    <property type="match status" value="1"/>
</dbReference>
<proteinExistence type="predicted"/>
<feature type="domain" description="RING-type" evidence="3">
    <location>
        <begin position="20"/>
        <end position="69"/>
    </location>
</feature>
<dbReference type="EMBL" id="CP000592">
    <property type="protein sequence ID" value="ABO99047.1"/>
    <property type="molecule type" value="Genomic_DNA"/>
</dbReference>
<name>A4S5D3_OSTLU</name>
<keyword evidence="1" id="KW-0863">Zinc-finger</keyword>
<accession>A4S5D3</accession>
<dbReference type="KEGG" id="olu:OSTLU_25301"/>
<dbReference type="PROSITE" id="PS50089">
    <property type="entry name" value="ZF_RING_2"/>
    <property type="match status" value="1"/>
</dbReference>
<evidence type="ECO:0000256" key="2">
    <source>
        <dbReference type="SAM" id="MobiDB-lite"/>
    </source>
</evidence>
<dbReference type="InterPro" id="IPR001841">
    <property type="entry name" value="Znf_RING"/>
</dbReference>
<organism evidence="4 5">
    <name type="scientific">Ostreococcus lucimarinus (strain CCE9901)</name>
    <dbReference type="NCBI Taxonomy" id="436017"/>
    <lineage>
        <taxon>Eukaryota</taxon>
        <taxon>Viridiplantae</taxon>
        <taxon>Chlorophyta</taxon>
        <taxon>Mamiellophyceae</taxon>
        <taxon>Mamiellales</taxon>
        <taxon>Bathycoccaceae</taxon>
        <taxon>Ostreococcus</taxon>
    </lineage>
</organism>
<dbReference type="InterPro" id="IPR013083">
    <property type="entry name" value="Znf_RING/FYVE/PHD"/>
</dbReference>
<dbReference type="GO" id="GO:0061630">
    <property type="term" value="F:ubiquitin protein ligase activity"/>
    <property type="evidence" value="ECO:0007669"/>
    <property type="project" value="TreeGrafter"/>
</dbReference>
<dbReference type="RefSeq" id="XP_001420754.1">
    <property type="nucleotide sequence ID" value="XM_001420717.1"/>
</dbReference>
<dbReference type="GeneID" id="5004852"/>
<dbReference type="GO" id="GO:0008270">
    <property type="term" value="F:zinc ion binding"/>
    <property type="evidence" value="ECO:0007669"/>
    <property type="project" value="UniProtKB-KW"/>
</dbReference>
<evidence type="ECO:0000256" key="1">
    <source>
        <dbReference type="PROSITE-ProRule" id="PRU00175"/>
    </source>
</evidence>
<protein>
    <recommendedName>
        <fullName evidence="3">RING-type domain-containing protein</fullName>
    </recommendedName>
</protein>
<dbReference type="HOGENOM" id="CLU_886789_0_0_1"/>
<gene>
    <name evidence="4" type="ORF">OSTLU_25301</name>
</gene>
<keyword evidence="1" id="KW-0862">Zinc</keyword>
<evidence type="ECO:0000313" key="5">
    <source>
        <dbReference type="Proteomes" id="UP000001568"/>
    </source>
</evidence>